<accession>A6NSC0</accession>
<dbReference type="Proteomes" id="UP000003639">
    <property type="component" value="Unassembled WGS sequence"/>
</dbReference>
<evidence type="ECO:0000313" key="1">
    <source>
        <dbReference type="EMBL" id="EDN01158.1"/>
    </source>
</evidence>
<organism evidence="1 2">
    <name type="scientific">Pseudoflavonifractor capillosus ATCC 29799</name>
    <dbReference type="NCBI Taxonomy" id="411467"/>
    <lineage>
        <taxon>Bacteria</taxon>
        <taxon>Bacillati</taxon>
        <taxon>Bacillota</taxon>
        <taxon>Clostridia</taxon>
        <taxon>Eubacteriales</taxon>
        <taxon>Oscillospiraceae</taxon>
        <taxon>Pseudoflavonifractor</taxon>
    </lineage>
</organism>
<reference evidence="1 2" key="2">
    <citation type="submission" date="2007-06" db="EMBL/GenBank/DDBJ databases">
        <title>Draft genome sequence of Pseudoflavonifractor capillosus ATCC 29799.</title>
        <authorList>
            <person name="Sudarsanam P."/>
            <person name="Ley R."/>
            <person name="Guruge J."/>
            <person name="Turnbaugh P.J."/>
            <person name="Mahowald M."/>
            <person name="Liep D."/>
            <person name="Gordon J."/>
        </authorList>
    </citation>
    <scope>NUCLEOTIDE SEQUENCE [LARGE SCALE GENOMIC DNA]</scope>
    <source>
        <strain evidence="1 2">ATCC 29799</strain>
    </source>
</reference>
<proteinExistence type="predicted"/>
<sequence>MQALSKKIFTASNLRVPVHTTKRMESQPETQITGGRQ</sequence>
<keyword evidence="2" id="KW-1185">Reference proteome</keyword>
<dbReference type="EMBL" id="AAXG02000007">
    <property type="protein sequence ID" value="EDN01158.1"/>
    <property type="molecule type" value="Genomic_DNA"/>
</dbReference>
<reference evidence="1 2" key="1">
    <citation type="submission" date="2007-04" db="EMBL/GenBank/DDBJ databases">
        <authorList>
            <person name="Fulton L."/>
            <person name="Clifton S."/>
            <person name="Fulton B."/>
            <person name="Xu J."/>
            <person name="Minx P."/>
            <person name="Pepin K.H."/>
            <person name="Johnson M."/>
            <person name="Thiruvilangam P."/>
            <person name="Bhonagiri V."/>
            <person name="Nash W.E."/>
            <person name="Mardis E.R."/>
            <person name="Wilson R.K."/>
        </authorList>
    </citation>
    <scope>NUCLEOTIDE SEQUENCE [LARGE SCALE GENOMIC DNA]</scope>
    <source>
        <strain evidence="1 2">ATCC 29799</strain>
    </source>
</reference>
<dbReference type="STRING" id="411467.BACCAP_01099"/>
<name>A6NSC0_9FIRM</name>
<dbReference type="AlphaFoldDB" id="A6NSC0"/>
<evidence type="ECO:0000313" key="2">
    <source>
        <dbReference type="Proteomes" id="UP000003639"/>
    </source>
</evidence>
<gene>
    <name evidence="1" type="ORF">BACCAP_01099</name>
</gene>
<protein>
    <submittedName>
        <fullName evidence="1">Uncharacterized protein</fullName>
    </submittedName>
</protein>
<comment type="caution">
    <text evidence="1">The sequence shown here is derived from an EMBL/GenBank/DDBJ whole genome shotgun (WGS) entry which is preliminary data.</text>
</comment>